<evidence type="ECO:0000256" key="2">
    <source>
        <dbReference type="ARBA" id="ARBA00001941"/>
    </source>
</evidence>
<evidence type="ECO:0000256" key="1">
    <source>
        <dbReference type="ARBA" id="ARBA00001911"/>
    </source>
</evidence>
<evidence type="ECO:0000313" key="12">
    <source>
        <dbReference type="EMBL" id="GGM70670.1"/>
    </source>
</evidence>
<dbReference type="InterPro" id="IPR050071">
    <property type="entry name" value="Dehydroquinate_synthase"/>
</dbReference>
<accession>A0AA37BQN7</accession>
<dbReference type="GO" id="GO:0005737">
    <property type="term" value="C:cytoplasm"/>
    <property type="evidence" value="ECO:0007669"/>
    <property type="project" value="InterPro"/>
</dbReference>
<reference evidence="12" key="2">
    <citation type="submission" date="2022-09" db="EMBL/GenBank/DDBJ databases">
        <authorList>
            <person name="Sun Q."/>
            <person name="Ohkuma M."/>
        </authorList>
    </citation>
    <scope>NUCLEOTIDE SEQUENCE</scope>
    <source>
        <strain evidence="12">JCM 13583</strain>
    </source>
</reference>
<dbReference type="Gene3D" id="1.20.1090.10">
    <property type="entry name" value="Dehydroquinate synthase-like - alpha domain"/>
    <property type="match status" value="1"/>
</dbReference>
<keyword evidence="7" id="KW-0456">Lyase</keyword>
<dbReference type="Pfam" id="PF01761">
    <property type="entry name" value="DHQ_synthase"/>
    <property type="match status" value="1"/>
</dbReference>
<evidence type="ECO:0000256" key="3">
    <source>
        <dbReference type="ARBA" id="ARBA00022723"/>
    </source>
</evidence>
<dbReference type="PANTHER" id="PTHR43622:SF1">
    <property type="entry name" value="3-DEHYDROQUINATE SYNTHASE"/>
    <property type="match status" value="1"/>
</dbReference>
<reference evidence="12" key="1">
    <citation type="journal article" date="2014" name="Int. J. Syst. Evol. Microbiol.">
        <title>Complete genome sequence of Corynebacterium casei LMG S-19264T (=DSM 44701T), isolated from a smear-ripened cheese.</title>
        <authorList>
            <consortium name="US DOE Joint Genome Institute (JGI-PGF)"/>
            <person name="Walter F."/>
            <person name="Albersmeier A."/>
            <person name="Kalinowski J."/>
            <person name="Ruckert C."/>
        </authorList>
    </citation>
    <scope>NUCLEOTIDE SEQUENCE</scope>
    <source>
        <strain evidence="12">JCM 13583</strain>
    </source>
</reference>
<keyword evidence="13" id="KW-1185">Reference proteome</keyword>
<comment type="cofactor">
    <cofactor evidence="2">
        <name>Co(2+)</name>
        <dbReference type="ChEBI" id="CHEBI:48828"/>
    </cofactor>
</comment>
<sequence length="369" mass="40043">MASIEGQKVIIENEGGKTEAIIGRGVIEHTVEIASSYTSLVLMVSSRVASLYSSIMPRLETLDKNTVVLNVQDGESLKSIKNYQKIMRVLVEREVDRHSLLIYIGGGTVGDLAGFVAATYKRGIDLLAVPTTLLAQVDSSVGGKNGINFAGVKNVIGTFYQPRVILDEISFLLSAPDEVLRNGLPEVIKYAFIGEQRIGALLSEAGGLSKLRSEQALMDIVSWSVKYKASVTAGDYRDRSGLRAALNFGHTVGHALEAASGNSIGHGEAVALGMLVESFAGQRYGITPRGTHDKIADLISMYGIRLPDLSEYRVDGLVRYMMNDKKTTSGTIRFYVPAQSNTVSEMPLSQDQARRVLREYIQNQGGISH</sequence>
<keyword evidence="4" id="KW-0547">Nucleotide-binding</keyword>
<keyword evidence="3" id="KW-0479">Metal-binding</keyword>
<dbReference type="PANTHER" id="PTHR43622">
    <property type="entry name" value="3-DEHYDROQUINATE SYNTHASE"/>
    <property type="match status" value="1"/>
</dbReference>
<evidence type="ECO:0000259" key="11">
    <source>
        <dbReference type="Pfam" id="PF24621"/>
    </source>
</evidence>
<name>A0AA37BQN7_9ARCH</name>
<dbReference type="PIRSF" id="PIRSF001455">
    <property type="entry name" value="DHQ_synth"/>
    <property type="match status" value="1"/>
</dbReference>
<dbReference type="AlphaFoldDB" id="A0AA37BQN7"/>
<organism evidence="12 13">
    <name type="scientific">Thermogymnomonas acidicola</name>
    <dbReference type="NCBI Taxonomy" id="399579"/>
    <lineage>
        <taxon>Archaea</taxon>
        <taxon>Methanobacteriati</taxon>
        <taxon>Thermoplasmatota</taxon>
        <taxon>Thermoplasmata</taxon>
        <taxon>Thermoplasmatales</taxon>
        <taxon>Thermogymnomonas</taxon>
    </lineage>
</organism>
<dbReference type="InterPro" id="IPR030960">
    <property type="entry name" value="DHQS/DOIS_N"/>
</dbReference>
<keyword evidence="8" id="KW-0170">Cobalt</keyword>
<dbReference type="Pfam" id="PF24621">
    <property type="entry name" value="DHQS_C"/>
    <property type="match status" value="1"/>
</dbReference>
<evidence type="ECO:0000259" key="10">
    <source>
        <dbReference type="Pfam" id="PF01761"/>
    </source>
</evidence>
<evidence type="ECO:0000256" key="5">
    <source>
        <dbReference type="ARBA" id="ARBA00022833"/>
    </source>
</evidence>
<dbReference type="GO" id="GO:0000166">
    <property type="term" value="F:nucleotide binding"/>
    <property type="evidence" value="ECO:0007669"/>
    <property type="project" value="UniProtKB-KW"/>
</dbReference>
<dbReference type="GO" id="GO:0009073">
    <property type="term" value="P:aromatic amino acid family biosynthetic process"/>
    <property type="evidence" value="ECO:0007669"/>
    <property type="project" value="InterPro"/>
</dbReference>
<feature type="domain" description="3-dehydroquinate synthase C-terminal" evidence="11">
    <location>
        <begin position="183"/>
        <end position="327"/>
    </location>
</feature>
<dbReference type="NCBIfam" id="TIGR01357">
    <property type="entry name" value="aroB"/>
    <property type="match status" value="1"/>
</dbReference>
<evidence type="ECO:0000313" key="13">
    <source>
        <dbReference type="Proteomes" id="UP000632195"/>
    </source>
</evidence>
<gene>
    <name evidence="12" type="ORF">GCM10007108_05870</name>
</gene>
<evidence type="ECO:0000256" key="6">
    <source>
        <dbReference type="ARBA" id="ARBA00023027"/>
    </source>
</evidence>
<dbReference type="RefSeq" id="WP_188680167.1">
    <property type="nucleotide sequence ID" value="NZ_BMNY01000001.1"/>
</dbReference>
<dbReference type="Gene3D" id="3.40.50.1970">
    <property type="match status" value="1"/>
</dbReference>
<dbReference type="GO" id="GO:0003856">
    <property type="term" value="F:3-dehydroquinate synthase activity"/>
    <property type="evidence" value="ECO:0007669"/>
    <property type="project" value="UniProtKB-UniRule"/>
</dbReference>
<evidence type="ECO:0000256" key="8">
    <source>
        <dbReference type="ARBA" id="ARBA00023285"/>
    </source>
</evidence>
<dbReference type="SUPFAM" id="SSF56796">
    <property type="entry name" value="Dehydroquinate synthase-like"/>
    <property type="match status" value="1"/>
</dbReference>
<dbReference type="InterPro" id="IPR016037">
    <property type="entry name" value="DHQ_synth_AroB"/>
</dbReference>
<proteinExistence type="predicted"/>
<keyword evidence="5" id="KW-0862">Zinc</keyword>
<evidence type="ECO:0000256" key="4">
    <source>
        <dbReference type="ARBA" id="ARBA00022741"/>
    </source>
</evidence>
<comment type="caution">
    <text evidence="12">The sequence shown here is derived from an EMBL/GenBank/DDBJ whole genome shotgun (WGS) entry which is preliminary data.</text>
</comment>
<evidence type="ECO:0000256" key="7">
    <source>
        <dbReference type="ARBA" id="ARBA00023239"/>
    </source>
</evidence>
<dbReference type="Proteomes" id="UP000632195">
    <property type="component" value="Unassembled WGS sequence"/>
</dbReference>
<feature type="domain" description="3-dehydroquinate synthase N-terminal" evidence="10">
    <location>
        <begin position="69"/>
        <end position="180"/>
    </location>
</feature>
<dbReference type="EMBL" id="BMNY01000001">
    <property type="protein sequence ID" value="GGM70670.1"/>
    <property type="molecule type" value="Genomic_DNA"/>
</dbReference>
<dbReference type="GO" id="GO:0046872">
    <property type="term" value="F:metal ion binding"/>
    <property type="evidence" value="ECO:0007669"/>
    <property type="project" value="UniProtKB-KW"/>
</dbReference>
<protein>
    <recommendedName>
        <fullName evidence="9">3-dehydroquinate synthase</fullName>
        <ecNumber evidence="9">4.2.3.4</ecNumber>
    </recommendedName>
</protein>
<keyword evidence="6" id="KW-0520">NAD</keyword>
<evidence type="ECO:0000256" key="9">
    <source>
        <dbReference type="NCBIfam" id="TIGR01357"/>
    </source>
</evidence>
<comment type="cofactor">
    <cofactor evidence="1">
        <name>NAD(+)</name>
        <dbReference type="ChEBI" id="CHEBI:57540"/>
    </cofactor>
</comment>
<dbReference type="GO" id="GO:0009423">
    <property type="term" value="P:chorismate biosynthetic process"/>
    <property type="evidence" value="ECO:0007669"/>
    <property type="project" value="UniProtKB-UniRule"/>
</dbReference>
<dbReference type="EC" id="4.2.3.4" evidence="9"/>
<dbReference type="InterPro" id="IPR056179">
    <property type="entry name" value="DHQS_C"/>
</dbReference>
<dbReference type="CDD" id="cd08195">
    <property type="entry name" value="DHQS"/>
    <property type="match status" value="1"/>
</dbReference>
<dbReference type="InterPro" id="IPR030963">
    <property type="entry name" value="DHQ_synth_fam"/>
</dbReference>